<evidence type="ECO:0000259" key="2">
    <source>
        <dbReference type="Pfam" id="PF02720"/>
    </source>
</evidence>
<gene>
    <name evidence="3" type="ORF">NS506_03706</name>
</gene>
<proteinExistence type="predicted"/>
<dbReference type="KEGG" id="nsr:NS506_03706"/>
<dbReference type="EMBL" id="CP017839">
    <property type="protein sequence ID" value="APA97756.1"/>
    <property type="molecule type" value="Genomic_DNA"/>
</dbReference>
<name>A0ABC8ATR8_9NOCA</name>
<feature type="region of interest" description="Disordered" evidence="1">
    <location>
        <begin position="359"/>
        <end position="380"/>
    </location>
</feature>
<reference evidence="3 4" key="1">
    <citation type="submission" date="2016-10" db="EMBL/GenBank/DDBJ databases">
        <title>Genome sequence of Nocardia seriolae strain EM150506, isolated from Anguila japonica.</title>
        <authorList>
            <person name="Han H.-J."/>
        </authorList>
    </citation>
    <scope>NUCLEOTIDE SEQUENCE [LARGE SCALE GENOMIC DNA]</scope>
    <source>
        <strain evidence="3 4">EM150506</strain>
    </source>
</reference>
<dbReference type="InterPro" id="IPR003870">
    <property type="entry name" value="DUF222"/>
</dbReference>
<dbReference type="InterPro" id="IPR003615">
    <property type="entry name" value="HNH_nuc"/>
</dbReference>
<protein>
    <recommendedName>
        <fullName evidence="2">DUF222 domain-containing protein</fullName>
    </recommendedName>
</protein>
<evidence type="ECO:0000256" key="1">
    <source>
        <dbReference type="SAM" id="MobiDB-lite"/>
    </source>
</evidence>
<evidence type="ECO:0000313" key="4">
    <source>
        <dbReference type="Proteomes" id="UP000180166"/>
    </source>
</evidence>
<dbReference type="Proteomes" id="UP000180166">
    <property type="component" value="Chromosome"/>
</dbReference>
<dbReference type="AlphaFoldDB" id="A0ABC8ATR8"/>
<organism evidence="3 4">
    <name type="scientific">Nocardia seriolae</name>
    <dbReference type="NCBI Taxonomy" id="37332"/>
    <lineage>
        <taxon>Bacteria</taxon>
        <taxon>Bacillati</taxon>
        <taxon>Actinomycetota</taxon>
        <taxon>Actinomycetes</taxon>
        <taxon>Mycobacteriales</taxon>
        <taxon>Nocardiaceae</taxon>
        <taxon>Nocardia</taxon>
    </lineage>
</organism>
<evidence type="ECO:0000313" key="3">
    <source>
        <dbReference type="EMBL" id="APA97756.1"/>
    </source>
</evidence>
<sequence>MSEIADQAFAALAVVEELRAVHSEIAALQARETALMTQLYRMRREEQLDLGVGQLYAGEDAATEIGVTLRMSQRSADNLIGLGLGLEHRYPATREAFAAGRIDLPRVRAISETLTNVSEDLLAKLEPKIAVYAENATPQRIRRTARRWLLEADPEGQTLRRKAAEAERYVNITAADNGIAVLDAVLPAAGGQTVYERLREMASTQCCGRDPRNSSQRRADALVALADGTGRLLCQCGRPDCPRAVTAEGVPQARKALVQVGVSAETLAGLRDHPALLAGLGAIDADLARGVARHARFDIITETDPATVASTPTLQVPAAEPELRYRPRTRVAARVRALDGTCRAPGCHVPAAATDLDHQDRFDHTDPASGGHTTEDNLGARCRRHHRLKTLADNHANRWQVLHHPGRQVEWRTPTGESVTTTPEGVDYLFPRTPVAPVTAGGVPDVAAPEPWFDPGIAVNTLTELIHVYTTPAQRKQARQDRNARLARHNM</sequence>
<dbReference type="RefSeq" id="WP_052086865.1">
    <property type="nucleotide sequence ID" value="NZ_AP017900.1"/>
</dbReference>
<dbReference type="CDD" id="cd00085">
    <property type="entry name" value="HNHc"/>
    <property type="match status" value="1"/>
</dbReference>
<dbReference type="Pfam" id="PF02720">
    <property type="entry name" value="DUF222"/>
    <property type="match status" value="1"/>
</dbReference>
<accession>A0ABC8ATR8</accession>
<dbReference type="GeneID" id="93376227"/>
<feature type="domain" description="DUF222" evidence="2">
    <location>
        <begin position="24"/>
        <end position="311"/>
    </location>
</feature>